<dbReference type="Proteomes" id="UP000002587">
    <property type="component" value="Chromosome"/>
</dbReference>
<dbReference type="InterPro" id="IPR050986">
    <property type="entry name" value="GutQ/KpsF_isomerases"/>
</dbReference>
<dbReference type="FunFam" id="3.40.50.10490:FF:000011">
    <property type="entry name" value="Arabinose 5-phosphate isomerase"/>
    <property type="match status" value="1"/>
</dbReference>
<dbReference type="HOGENOM" id="CLU_040681_13_1_6"/>
<feature type="site" description="Catalytically relevant" evidence="6">
    <location>
        <position position="150"/>
    </location>
</feature>
<keyword evidence="5" id="KW-0479">Metal-binding</keyword>
<dbReference type="eggNOG" id="COG0517">
    <property type="taxonomic scope" value="Bacteria"/>
</dbReference>
<evidence type="ECO:0000256" key="2">
    <source>
        <dbReference type="ARBA" id="ARBA00022737"/>
    </source>
</evidence>
<dbReference type="InterPro" id="IPR001347">
    <property type="entry name" value="SIS_dom"/>
</dbReference>
<dbReference type="NCBIfam" id="TIGR00393">
    <property type="entry name" value="kpsF"/>
    <property type="match status" value="1"/>
</dbReference>
<dbReference type="InterPro" id="IPR035474">
    <property type="entry name" value="SIS_Kpsf"/>
</dbReference>
<gene>
    <name evidence="10" type="ordered locus">Rmag_0158</name>
</gene>
<dbReference type="AlphaFoldDB" id="A1AVJ3"/>
<evidence type="ECO:0000256" key="1">
    <source>
        <dbReference type="ARBA" id="ARBA00008165"/>
    </source>
</evidence>
<dbReference type="Pfam" id="PF01380">
    <property type="entry name" value="SIS"/>
    <property type="match status" value="1"/>
</dbReference>
<dbReference type="SUPFAM" id="SSF53697">
    <property type="entry name" value="SIS domain"/>
    <property type="match status" value="1"/>
</dbReference>
<organism evidence="10 11">
    <name type="scientific">Ruthia magnifica subsp. Calyptogena magnifica</name>
    <dbReference type="NCBI Taxonomy" id="413404"/>
    <lineage>
        <taxon>Bacteria</taxon>
        <taxon>Pseudomonadati</taxon>
        <taxon>Pseudomonadota</taxon>
        <taxon>Gammaproteobacteria</taxon>
        <taxon>Candidatus Pseudothioglobaceae</taxon>
        <taxon>Candidatus Ruthturnera</taxon>
    </lineage>
</organism>
<dbReference type="Gene3D" id="3.40.50.10490">
    <property type="entry name" value="Glucose-6-phosphate isomerase like protein, domain 1"/>
    <property type="match status" value="1"/>
</dbReference>
<dbReference type="PROSITE" id="PS51464">
    <property type="entry name" value="SIS"/>
    <property type="match status" value="1"/>
</dbReference>
<evidence type="ECO:0000256" key="4">
    <source>
        <dbReference type="PIRNR" id="PIRNR004692"/>
    </source>
</evidence>
<feature type="domain" description="CBS" evidence="8">
    <location>
        <begin position="208"/>
        <end position="268"/>
    </location>
</feature>
<dbReference type="InterPro" id="IPR046348">
    <property type="entry name" value="SIS_dom_sf"/>
</dbReference>
<dbReference type="InterPro" id="IPR004800">
    <property type="entry name" value="KdsD/KpsF-type"/>
</dbReference>
<feature type="domain" description="SIS" evidence="9">
    <location>
        <begin position="39"/>
        <end position="182"/>
    </location>
</feature>
<evidence type="ECO:0000256" key="6">
    <source>
        <dbReference type="PIRSR" id="PIRSR004692-3"/>
    </source>
</evidence>
<comment type="similarity">
    <text evidence="1 4">Belongs to the SIS family. GutQ/KpsF subfamily.</text>
</comment>
<dbReference type="PROSITE" id="PS51371">
    <property type="entry name" value="CBS"/>
    <property type="match status" value="2"/>
</dbReference>
<dbReference type="GO" id="GO:1901135">
    <property type="term" value="P:carbohydrate derivative metabolic process"/>
    <property type="evidence" value="ECO:0007669"/>
    <property type="project" value="InterPro"/>
</dbReference>
<keyword evidence="4 10" id="KW-0413">Isomerase</keyword>
<dbReference type="eggNOG" id="COG0794">
    <property type="taxonomic scope" value="Bacteria"/>
</dbReference>
<dbReference type="SUPFAM" id="SSF54631">
    <property type="entry name" value="CBS-domain pair"/>
    <property type="match status" value="1"/>
</dbReference>
<evidence type="ECO:0000256" key="3">
    <source>
        <dbReference type="ARBA" id="ARBA00023122"/>
    </source>
</evidence>
<dbReference type="EC" id="5.3.1.13" evidence="4"/>
<evidence type="ECO:0000256" key="7">
    <source>
        <dbReference type="PROSITE-ProRule" id="PRU00703"/>
    </source>
</evidence>
<proteinExistence type="inferred from homology"/>
<evidence type="ECO:0000259" key="8">
    <source>
        <dbReference type="PROSITE" id="PS51371"/>
    </source>
</evidence>
<sequence>MCLLAMSNSLLQSAKKVILTEAQAVMMLADGLDQSFIDACQLIQNCTGKVVLIGMGKSGHIAGKIAATFASTGTPAFAVHPGEAGHGDLGMITQEDVVIAISYSGESDEIMTLIPIIKRLGILIIGMTKNVNSSIGRISNVHLDVSVEKEACPHNLAPTSSTTVALVMGDTLAISLLINKGFSVDDFARSHPSGTLGRRLLTLVSTIMKIGDDIPIVSADTKLLDALLIMSQKTLGMVLITNNNNILKGIFTDGDLRRVLETYPNIQSLTISKVMTPNCQSISKDRPAMAAVQMMDEFNLNSLPVVDDNNQVVGAINTHTLMQAKII</sequence>
<protein>
    <recommendedName>
        <fullName evidence="4">Arabinose 5-phosphate isomerase</fullName>
        <shortName evidence="4">API</shortName>
        <ecNumber evidence="4">5.3.1.13</ecNumber>
    </recommendedName>
</protein>
<dbReference type="PIRSF" id="PIRSF004692">
    <property type="entry name" value="KdsD_KpsF"/>
    <property type="match status" value="1"/>
</dbReference>
<keyword evidence="3 7" id="KW-0129">CBS domain</keyword>
<dbReference type="InterPro" id="IPR000644">
    <property type="entry name" value="CBS_dom"/>
</dbReference>
<dbReference type="GO" id="GO:0005975">
    <property type="term" value="P:carbohydrate metabolic process"/>
    <property type="evidence" value="ECO:0007669"/>
    <property type="project" value="InterPro"/>
</dbReference>
<name>A1AVJ3_RUTMC</name>
<feature type="site" description="Catalytically relevant" evidence="6">
    <location>
        <position position="191"/>
    </location>
</feature>
<keyword evidence="5" id="KW-0862">Zinc</keyword>
<keyword evidence="11" id="KW-1185">Reference proteome</keyword>
<dbReference type="GO" id="GO:0046872">
    <property type="term" value="F:metal ion binding"/>
    <property type="evidence" value="ECO:0007669"/>
    <property type="project" value="UniProtKB-KW"/>
</dbReference>
<comment type="catalytic activity">
    <reaction evidence="4">
        <text>D-arabinose 5-phosphate = D-ribulose 5-phosphate</text>
        <dbReference type="Rhea" id="RHEA:23104"/>
        <dbReference type="ChEBI" id="CHEBI:57693"/>
        <dbReference type="ChEBI" id="CHEBI:58121"/>
        <dbReference type="EC" id="5.3.1.13"/>
    </reaction>
</comment>
<dbReference type="GO" id="GO:0019146">
    <property type="term" value="F:arabinose-5-phosphate isomerase activity"/>
    <property type="evidence" value="ECO:0007669"/>
    <property type="project" value="UniProtKB-EC"/>
</dbReference>
<dbReference type="PANTHER" id="PTHR42745:SF1">
    <property type="entry name" value="ARABINOSE 5-PHOSPHATE ISOMERASE KDSD"/>
    <property type="match status" value="1"/>
</dbReference>
<accession>A1AVJ3</accession>
<feature type="site" description="Catalytically relevant" evidence="6">
    <location>
        <position position="57"/>
    </location>
</feature>
<feature type="site" description="Catalytically relevant" evidence="6">
    <location>
        <position position="109"/>
    </location>
</feature>
<dbReference type="EMBL" id="CP000488">
    <property type="protein sequence ID" value="ABL01950.1"/>
    <property type="molecule type" value="Genomic_DNA"/>
</dbReference>
<dbReference type="SMART" id="SM00116">
    <property type="entry name" value="CBS"/>
    <property type="match status" value="2"/>
</dbReference>
<dbReference type="Pfam" id="PF00571">
    <property type="entry name" value="CBS"/>
    <property type="match status" value="2"/>
</dbReference>
<keyword evidence="2" id="KW-0677">Repeat</keyword>
<dbReference type="PANTHER" id="PTHR42745">
    <property type="match status" value="1"/>
</dbReference>
<evidence type="ECO:0000313" key="11">
    <source>
        <dbReference type="Proteomes" id="UP000002587"/>
    </source>
</evidence>
<dbReference type="STRING" id="413404.Rmag_0158"/>
<evidence type="ECO:0000313" key="10">
    <source>
        <dbReference type="EMBL" id="ABL01950.1"/>
    </source>
</evidence>
<dbReference type="Gene3D" id="3.10.580.10">
    <property type="entry name" value="CBS-domain"/>
    <property type="match status" value="1"/>
</dbReference>
<dbReference type="KEGG" id="rma:Rmag_0158"/>
<evidence type="ECO:0000256" key="5">
    <source>
        <dbReference type="PIRSR" id="PIRSR004692-2"/>
    </source>
</evidence>
<dbReference type="InterPro" id="IPR046342">
    <property type="entry name" value="CBS_dom_sf"/>
</dbReference>
<dbReference type="RefSeq" id="WP_011737576.1">
    <property type="nucleotide sequence ID" value="NC_008610.1"/>
</dbReference>
<dbReference type="GO" id="GO:0097367">
    <property type="term" value="F:carbohydrate derivative binding"/>
    <property type="evidence" value="ECO:0007669"/>
    <property type="project" value="InterPro"/>
</dbReference>
<dbReference type="CDD" id="cd04604">
    <property type="entry name" value="CBS_pair_SIS_assoc"/>
    <property type="match status" value="1"/>
</dbReference>
<feature type="domain" description="CBS" evidence="8">
    <location>
        <begin position="275"/>
        <end position="327"/>
    </location>
</feature>
<dbReference type="CDD" id="cd05014">
    <property type="entry name" value="SIS_Kpsf"/>
    <property type="match status" value="1"/>
</dbReference>
<feature type="binding site" evidence="5">
    <location>
        <position position="80"/>
    </location>
    <ligand>
        <name>Zn(2+)</name>
        <dbReference type="ChEBI" id="CHEBI:29105"/>
    </ligand>
</feature>
<reference evidence="10 11" key="1">
    <citation type="journal article" date="2007" name="Science">
        <title>The Calyptogena magnifica chemoautotrophic symbiont genome.</title>
        <authorList>
            <person name="Newton I.L.G."/>
            <person name="Woyke T."/>
            <person name="Auchtung T.A."/>
            <person name="Dilly G.F."/>
            <person name="Dutton R.J."/>
            <person name="Fisher M.C."/>
            <person name="Fontanez K.M."/>
            <person name="Lau E."/>
            <person name="Stewart F.J."/>
            <person name="Richardson P.M."/>
            <person name="Barry K.W."/>
            <person name="Saunders E."/>
            <person name="Detter J.C."/>
            <person name="Wu D."/>
            <person name="Eisen J.A."/>
            <person name="Cavanaugh C.M."/>
        </authorList>
    </citation>
    <scope>NUCLEOTIDE SEQUENCE [LARGE SCALE GENOMIC DNA]</scope>
    <source>
        <strain evidence="10 11">Cm</strain>
    </source>
</reference>
<evidence type="ECO:0000259" key="9">
    <source>
        <dbReference type="PROSITE" id="PS51464"/>
    </source>
</evidence>